<evidence type="ECO:0000256" key="9">
    <source>
        <dbReference type="SAM" id="MobiDB-lite"/>
    </source>
</evidence>
<protein>
    <recommendedName>
        <fullName evidence="11">Ig-like domain-containing protein</fullName>
    </recommendedName>
</protein>
<dbReference type="InterPro" id="IPR007110">
    <property type="entry name" value="Ig-like_dom"/>
</dbReference>
<dbReference type="GO" id="GO:0060307">
    <property type="term" value="P:regulation of ventricular cardiac muscle cell membrane repolarization"/>
    <property type="evidence" value="ECO:0007669"/>
    <property type="project" value="TreeGrafter"/>
</dbReference>
<dbReference type="GO" id="GO:0001518">
    <property type="term" value="C:voltage-gated sodium channel complex"/>
    <property type="evidence" value="ECO:0007669"/>
    <property type="project" value="TreeGrafter"/>
</dbReference>
<dbReference type="PANTHER" id="PTHR13869:SF14">
    <property type="entry name" value="SODIUM CHANNEL SUBUNIT BETA-4"/>
    <property type="match status" value="1"/>
</dbReference>
<dbReference type="InterPro" id="IPR013783">
    <property type="entry name" value="Ig-like_fold"/>
</dbReference>
<dbReference type="EMBL" id="JAULJE010000013">
    <property type="protein sequence ID" value="KAK1336399.1"/>
    <property type="molecule type" value="Genomic_DNA"/>
</dbReference>
<dbReference type="GO" id="GO:0044325">
    <property type="term" value="F:transmembrane transporter binding"/>
    <property type="evidence" value="ECO:0007669"/>
    <property type="project" value="TreeGrafter"/>
</dbReference>
<dbReference type="Proteomes" id="UP001177744">
    <property type="component" value="Unassembled WGS sequence"/>
</dbReference>
<dbReference type="GO" id="GO:0086002">
    <property type="term" value="P:cardiac muscle cell action potential involved in contraction"/>
    <property type="evidence" value="ECO:0007669"/>
    <property type="project" value="TreeGrafter"/>
</dbReference>
<feature type="region of interest" description="Disordered" evidence="9">
    <location>
        <begin position="89"/>
        <end position="112"/>
    </location>
</feature>
<dbReference type="SMART" id="SM00406">
    <property type="entry name" value="IGv"/>
    <property type="match status" value="1"/>
</dbReference>
<evidence type="ECO:0000256" key="4">
    <source>
        <dbReference type="ARBA" id="ARBA00022989"/>
    </source>
</evidence>
<evidence type="ECO:0000256" key="7">
    <source>
        <dbReference type="ARBA" id="ARBA00023180"/>
    </source>
</evidence>
<comment type="caution">
    <text evidence="12">The sequence shown here is derived from an EMBL/GenBank/DDBJ whole genome shotgun (WGS) entry which is preliminary data.</text>
</comment>
<dbReference type="PROSITE" id="PS50835">
    <property type="entry name" value="IG_LIKE"/>
    <property type="match status" value="1"/>
</dbReference>
<proteinExistence type="predicted"/>
<evidence type="ECO:0000256" key="8">
    <source>
        <dbReference type="ARBA" id="ARBA00023319"/>
    </source>
</evidence>
<sequence length="357" mass="38072">MLLPKLSSQPAAQLKEDAGSARDPAVARPELEGARLLPALRDREGRGAGAQAGGRAAWAPRRLLLRLERFQGRAQRRGLRARPAVLPLLLPAPRTPPPPSPSAASPAAGSSSALSPLTFPVLRAHRAPGRRGTADRGPPARCALGLVPAPLARSAETSAMPGAGGRGAAPARWLGAGILGLFLLPATLALEVSVGKAATIYAVNGTEVLLPCTFSSCFGFHNLAFSWSYNSSDAFRVLISGTVKNEKADPRLQLKSDDRITLEGSTKEKKNNLSILLRDLDFGDTGRYTCHVRNPKEKDLQHQATIFLQVVDKLEEVDNTLTLIIVSVVGGVVGLLVLILLIKKLVTFILKKTREKK</sequence>
<evidence type="ECO:0000256" key="2">
    <source>
        <dbReference type="ARBA" id="ARBA00022692"/>
    </source>
</evidence>
<keyword evidence="5 10" id="KW-0472">Membrane</keyword>
<dbReference type="GO" id="GO:0017080">
    <property type="term" value="F:sodium channel regulator activity"/>
    <property type="evidence" value="ECO:0007669"/>
    <property type="project" value="TreeGrafter"/>
</dbReference>
<keyword evidence="3" id="KW-0732">Signal</keyword>
<reference evidence="12" key="1">
    <citation type="submission" date="2023-06" db="EMBL/GenBank/DDBJ databases">
        <title>Reference genome for the Northern bat (Eptesicus nilssonii), a most northern bat species.</title>
        <authorList>
            <person name="Laine V.N."/>
            <person name="Pulliainen A.T."/>
            <person name="Lilley T.M."/>
        </authorList>
    </citation>
    <scope>NUCLEOTIDE SEQUENCE</scope>
    <source>
        <strain evidence="12">BLF_Eptnil</strain>
        <tissue evidence="12">Kidney</tissue>
    </source>
</reference>
<dbReference type="Pfam" id="PF07686">
    <property type="entry name" value="V-set"/>
    <property type="match status" value="1"/>
</dbReference>
<dbReference type="InterPro" id="IPR003599">
    <property type="entry name" value="Ig_sub"/>
</dbReference>
<evidence type="ECO:0000313" key="13">
    <source>
        <dbReference type="Proteomes" id="UP001177744"/>
    </source>
</evidence>
<feature type="domain" description="Ig-like" evidence="11">
    <location>
        <begin position="185"/>
        <end position="301"/>
    </location>
</feature>
<evidence type="ECO:0000256" key="10">
    <source>
        <dbReference type="SAM" id="Phobius"/>
    </source>
</evidence>
<dbReference type="Gene3D" id="2.60.40.10">
    <property type="entry name" value="Immunoglobulins"/>
    <property type="match status" value="1"/>
</dbReference>
<feature type="compositionally biased region" description="Polar residues" evidence="9">
    <location>
        <begin position="1"/>
        <end position="11"/>
    </location>
</feature>
<dbReference type="InterPro" id="IPR036179">
    <property type="entry name" value="Ig-like_dom_sf"/>
</dbReference>
<dbReference type="SUPFAM" id="SSF48726">
    <property type="entry name" value="Immunoglobulin"/>
    <property type="match status" value="1"/>
</dbReference>
<organism evidence="12 13">
    <name type="scientific">Cnephaeus nilssonii</name>
    <name type="common">Northern bat</name>
    <name type="synonym">Eptesicus nilssonii</name>
    <dbReference type="NCBI Taxonomy" id="3371016"/>
    <lineage>
        <taxon>Eukaryota</taxon>
        <taxon>Metazoa</taxon>
        <taxon>Chordata</taxon>
        <taxon>Craniata</taxon>
        <taxon>Vertebrata</taxon>
        <taxon>Euteleostomi</taxon>
        <taxon>Mammalia</taxon>
        <taxon>Eutheria</taxon>
        <taxon>Laurasiatheria</taxon>
        <taxon>Chiroptera</taxon>
        <taxon>Yangochiroptera</taxon>
        <taxon>Vespertilionidae</taxon>
        <taxon>Cnephaeus</taxon>
    </lineage>
</organism>
<dbReference type="AlphaFoldDB" id="A0AA40HS38"/>
<gene>
    <name evidence="12" type="ORF">QTO34_004206</name>
</gene>
<evidence type="ECO:0000313" key="12">
    <source>
        <dbReference type="EMBL" id="KAK1336399.1"/>
    </source>
</evidence>
<accession>A0AA40HS38</accession>
<keyword evidence="4 10" id="KW-1133">Transmembrane helix</keyword>
<keyword evidence="7" id="KW-0325">Glycoprotein</keyword>
<dbReference type="InterPro" id="IPR013106">
    <property type="entry name" value="Ig_V-set"/>
</dbReference>
<evidence type="ECO:0000256" key="1">
    <source>
        <dbReference type="ARBA" id="ARBA00004479"/>
    </source>
</evidence>
<feature type="transmembrane region" description="Helical" evidence="10">
    <location>
        <begin position="321"/>
        <end position="342"/>
    </location>
</feature>
<keyword evidence="13" id="KW-1185">Reference proteome</keyword>
<comment type="subcellular location">
    <subcellularLocation>
        <location evidence="1">Membrane</location>
        <topology evidence="1">Single-pass type I membrane protein</topology>
    </subcellularLocation>
</comment>
<keyword evidence="8" id="KW-0393">Immunoglobulin domain</keyword>
<name>A0AA40HS38_CNENI</name>
<evidence type="ECO:0000259" key="11">
    <source>
        <dbReference type="PROSITE" id="PS50835"/>
    </source>
</evidence>
<keyword evidence="2 10" id="KW-0812">Transmembrane</keyword>
<evidence type="ECO:0000256" key="5">
    <source>
        <dbReference type="ARBA" id="ARBA00023136"/>
    </source>
</evidence>
<evidence type="ECO:0000256" key="3">
    <source>
        <dbReference type="ARBA" id="ARBA00022729"/>
    </source>
</evidence>
<feature type="compositionally biased region" description="Low complexity" evidence="9">
    <location>
        <begin position="102"/>
        <end position="112"/>
    </location>
</feature>
<dbReference type="PANTHER" id="PTHR13869">
    <property type="entry name" value="MYELIN P0 RELATED"/>
    <property type="match status" value="1"/>
</dbReference>
<dbReference type="InterPro" id="IPR000920">
    <property type="entry name" value="Myelin_P0-rel"/>
</dbReference>
<evidence type="ECO:0000256" key="6">
    <source>
        <dbReference type="ARBA" id="ARBA00023157"/>
    </source>
</evidence>
<feature type="region of interest" description="Disordered" evidence="9">
    <location>
        <begin position="1"/>
        <end position="56"/>
    </location>
</feature>
<dbReference type="SMART" id="SM00409">
    <property type="entry name" value="IG"/>
    <property type="match status" value="1"/>
</dbReference>
<keyword evidence="6" id="KW-1015">Disulfide bond</keyword>